<proteinExistence type="predicted"/>
<reference evidence="1 2" key="1">
    <citation type="submission" date="2024-07" db="EMBL/GenBank/DDBJ databases">
        <title>Genomic Encyclopedia of Type Strains, Phase V (KMG-V): Genome sequencing to study the core and pangenomes of soil and plant-associated prokaryotes.</title>
        <authorList>
            <person name="Whitman W."/>
        </authorList>
    </citation>
    <scope>NUCLEOTIDE SEQUENCE [LARGE SCALE GENOMIC DNA]</scope>
    <source>
        <strain evidence="1 2">USDA 415</strain>
    </source>
</reference>
<keyword evidence="2" id="KW-1185">Reference proteome</keyword>
<sequence length="301" mass="33972">MTPRNDPRALDGAQIEQFIQQGFVRIDSAFPRELADLGRAIMWRDLPCSEHDPLTWTQPVIRLPGYGGTPFREAINTPLLHRAFDQIAGPGRWRPRDDIGTFPVRFPHPDDPGDAGWHIDVSFPGQDCDPNERSDFSAWRANVVSRGRALLLLFLFSDVGENDAPTRIRVGSHLPMARYLAPAGEAGRARMVLDDVGAPTARSRSRPVRPARSICVIRCWCMPRRSIAARRRASWPSRRSLPASRTGWNVRMVRIRRSRSRSGRRLAWGEAQHLLGWRPRGNEEMIVATAKSLIRLGLVKA</sequence>
<dbReference type="EMBL" id="JBGBZA010000002">
    <property type="protein sequence ID" value="MEY9318511.1"/>
    <property type="molecule type" value="Genomic_DNA"/>
</dbReference>
<dbReference type="Proteomes" id="UP001565471">
    <property type="component" value="Unassembled WGS sequence"/>
</dbReference>
<comment type="caution">
    <text evidence="1">The sequence shown here is derived from an EMBL/GenBank/DDBJ whole genome shotgun (WGS) entry which is preliminary data.</text>
</comment>
<accession>A0ABV4F5D4</accession>
<dbReference type="Gene3D" id="2.60.120.620">
    <property type="entry name" value="q2cbj1_9rhob like domain"/>
    <property type="match status" value="1"/>
</dbReference>
<evidence type="ECO:0008006" key="3">
    <source>
        <dbReference type="Google" id="ProtNLM"/>
    </source>
</evidence>
<dbReference type="SUPFAM" id="SSF51197">
    <property type="entry name" value="Clavaminate synthase-like"/>
    <property type="match status" value="1"/>
</dbReference>
<gene>
    <name evidence="1" type="ORF">ABIF29_005310</name>
</gene>
<name>A0ABV4F5D4_BRAEL</name>
<evidence type="ECO:0000313" key="2">
    <source>
        <dbReference type="Proteomes" id="UP001565471"/>
    </source>
</evidence>
<organism evidence="1 2">
    <name type="scientific">Bradyrhizobium elkanii</name>
    <dbReference type="NCBI Taxonomy" id="29448"/>
    <lineage>
        <taxon>Bacteria</taxon>
        <taxon>Pseudomonadati</taxon>
        <taxon>Pseudomonadota</taxon>
        <taxon>Alphaproteobacteria</taxon>
        <taxon>Hyphomicrobiales</taxon>
        <taxon>Nitrobacteraceae</taxon>
        <taxon>Bradyrhizobium</taxon>
    </lineage>
</organism>
<protein>
    <recommendedName>
        <fullName evidence="3">Phytanoyl-CoA dioxygenase</fullName>
    </recommendedName>
</protein>
<evidence type="ECO:0000313" key="1">
    <source>
        <dbReference type="EMBL" id="MEY9318511.1"/>
    </source>
</evidence>